<evidence type="ECO:0000313" key="2">
    <source>
        <dbReference type="EMBL" id="AZU03432.1"/>
    </source>
</evidence>
<evidence type="ECO:0000259" key="1">
    <source>
        <dbReference type="Pfam" id="PF00144"/>
    </source>
</evidence>
<protein>
    <submittedName>
        <fullName evidence="2">Beta-lactamase</fullName>
    </submittedName>
</protein>
<dbReference type="InterPro" id="IPR001466">
    <property type="entry name" value="Beta-lactam-related"/>
</dbReference>
<dbReference type="EMBL" id="CP018911">
    <property type="protein sequence ID" value="AZU03432.1"/>
    <property type="molecule type" value="Genomic_DNA"/>
</dbReference>
<dbReference type="SUPFAM" id="SSF56601">
    <property type="entry name" value="beta-lactamase/transpeptidase-like"/>
    <property type="match status" value="1"/>
</dbReference>
<evidence type="ECO:0000313" key="3">
    <source>
        <dbReference type="Proteomes" id="UP000286954"/>
    </source>
</evidence>
<dbReference type="PANTHER" id="PTHR46825:SF9">
    <property type="entry name" value="BETA-LACTAMASE-RELATED DOMAIN-CONTAINING PROTEIN"/>
    <property type="match status" value="1"/>
</dbReference>
<proteinExistence type="predicted"/>
<dbReference type="Gene3D" id="3.40.710.10">
    <property type="entry name" value="DD-peptidase/beta-lactamase superfamily"/>
    <property type="match status" value="1"/>
</dbReference>
<gene>
    <name evidence="2" type="ORF">X907_0891</name>
</gene>
<dbReference type="AlphaFoldDB" id="A0A3T0E7Y4"/>
<feature type="domain" description="Beta-lactamase-related" evidence="1">
    <location>
        <begin position="2"/>
        <end position="302"/>
    </location>
</feature>
<name>A0A3T0E7Y4_9PROT</name>
<dbReference type="PANTHER" id="PTHR46825">
    <property type="entry name" value="D-ALANYL-D-ALANINE-CARBOXYPEPTIDASE/ENDOPEPTIDASE AMPH"/>
    <property type="match status" value="1"/>
</dbReference>
<dbReference type="Pfam" id="PF00144">
    <property type="entry name" value="Beta-lactamase"/>
    <property type="match status" value="1"/>
</dbReference>
<dbReference type="Proteomes" id="UP000286954">
    <property type="component" value="Chromosome"/>
</dbReference>
<dbReference type="KEGG" id="gak:X907_0891"/>
<accession>A0A3T0E7Y4</accession>
<organism evidence="2 3">
    <name type="scientific">Glycocaulis alkaliphilus</name>
    <dbReference type="NCBI Taxonomy" id="1434191"/>
    <lineage>
        <taxon>Bacteria</taxon>
        <taxon>Pseudomonadati</taxon>
        <taxon>Pseudomonadota</taxon>
        <taxon>Alphaproteobacteria</taxon>
        <taxon>Maricaulales</taxon>
        <taxon>Maricaulaceae</taxon>
        <taxon>Glycocaulis</taxon>
    </lineage>
</organism>
<dbReference type="InterPro" id="IPR050491">
    <property type="entry name" value="AmpC-like"/>
</dbReference>
<sequence>MVMLGRGGREIWSGAYGMASVELSVPSQPQLRYKLHSSSKSILAVAVMRAVDQGRLDIDAPLCIYLDPCAQTWGAITLRHLLSHTSGIADITNDMVDGWRGDIASTIAALYDDLSARPLESVPGEVFSYSNFGFTLISLVLEQQYDMPIHDVLRVEVFEPAGMVSASLESPPETGLMYDGHRIEPLAVPGYNGRPDHLQQAYSKMYVIPGAGGVVASAQDCISFLHAVFEGDLISEAALADMLTVPFPDASDVYALGWVVGEARGEPAYGHSGGNNGFIAYLQYRQTDGLALVLLSNRGFTPLRDMLSDIRIALDE</sequence>
<keyword evidence="3" id="KW-1185">Reference proteome</keyword>
<dbReference type="InterPro" id="IPR012338">
    <property type="entry name" value="Beta-lactam/transpept-like"/>
</dbReference>
<reference evidence="2 3" key="1">
    <citation type="submission" date="2016-12" db="EMBL/GenBank/DDBJ databases">
        <title>The genome of dimorphic prosthecate Glycocaulis alkaliphilus 6b-8t, isolated from crude oil dictates its adaptability in petroleum environments.</title>
        <authorList>
            <person name="Wu X.-L."/>
            <person name="Geng S."/>
        </authorList>
    </citation>
    <scope>NUCLEOTIDE SEQUENCE [LARGE SCALE GENOMIC DNA]</scope>
    <source>
        <strain evidence="2 3">6B-8</strain>
    </source>
</reference>